<comment type="caution">
    <text evidence="1">The sequence shown here is derived from an EMBL/GenBank/DDBJ whole genome shotgun (WGS) entry which is preliminary data.</text>
</comment>
<evidence type="ECO:0000313" key="1">
    <source>
        <dbReference type="EMBL" id="CAH1429468.1"/>
    </source>
</evidence>
<organism evidence="1 2">
    <name type="scientific">Lactuca virosa</name>
    <dbReference type="NCBI Taxonomy" id="75947"/>
    <lineage>
        <taxon>Eukaryota</taxon>
        <taxon>Viridiplantae</taxon>
        <taxon>Streptophyta</taxon>
        <taxon>Embryophyta</taxon>
        <taxon>Tracheophyta</taxon>
        <taxon>Spermatophyta</taxon>
        <taxon>Magnoliopsida</taxon>
        <taxon>eudicotyledons</taxon>
        <taxon>Gunneridae</taxon>
        <taxon>Pentapetalae</taxon>
        <taxon>asterids</taxon>
        <taxon>campanulids</taxon>
        <taxon>Asterales</taxon>
        <taxon>Asteraceae</taxon>
        <taxon>Cichorioideae</taxon>
        <taxon>Cichorieae</taxon>
        <taxon>Lactucinae</taxon>
        <taxon>Lactuca</taxon>
    </lineage>
</organism>
<dbReference type="Proteomes" id="UP001157418">
    <property type="component" value="Unassembled WGS sequence"/>
</dbReference>
<evidence type="ECO:0000313" key="2">
    <source>
        <dbReference type="Proteomes" id="UP001157418"/>
    </source>
</evidence>
<reference evidence="1 2" key="1">
    <citation type="submission" date="2022-01" db="EMBL/GenBank/DDBJ databases">
        <authorList>
            <person name="Xiong W."/>
            <person name="Schranz E."/>
        </authorList>
    </citation>
    <scope>NUCLEOTIDE SEQUENCE [LARGE SCALE GENOMIC DNA]</scope>
</reference>
<proteinExistence type="predicted"/>
<dbReference type="EMBL" id="CAKMRJ010002803">
    <property type="protein sequence ID" value="CAH1429468.1"/>
    <property type="molecule type" value="Genomic_DNA"/>
</dbReference>
<name>A0AAU9MXS7_9ASTR</name>
<protein>
    <submittedName>
        <fullName evidence="1">Uncharacterized protein</fullName>
    </submittedName>
</protein>
<sequence length="94" mass="11220">MENLNEYMMVLKGRKTGVDFLNFIQFPLFSICTVEERRRRGSEVTLINALCKNRLSYVVVIVCNFREMKVEEQKYNYMPIRLKGESRTMVKDEE</sequence>
<keyword evidence="2" id="KW-1185">Reference proteome</keyword>
<accession>A0AAU9MXS7</accession>
<gene>
    <name evidence="1" type="ORF">LVIROSA_LOCUS16327</name>
</gene>
<dbReference type="AlphaFoldDB" id="A0AAU9MXS7"/>